<dbReference type="GO" id="GO:0051536">
    <property type="term" value="F:iron-sulfur cluster binding"/>
    <property type="evidence" value="ECO:0007669"/>
    <property type="project" value="InterPro"/>
</dbReference>
<gene>
    <name evidence="2" type="ORF">MNBD_NITROSPINAE03-535</name>
</gene>
<feature type="domain" description="Radical SAM core" evidence="1">
    <location>
        <begin position="243"/>
        <end position="481"/>
    </location>
</feature>
<dbReference type="Pfam" id="PF04055">
    <property type="entry name" value="Radical_SAM"/>
    <property type="match status" value="1"/>
</dbReference>
<dbReference type="SUPFAM" id="SSF102114">
    <property type="entry name" value="Radical SAM enzymes"/>
    <property type="match status" value="1"/>
</dbReference>
<dbReference type="SMART" id="SM00729">
    <property type="entry name" value="Elp3"/>
    <property type="match status" value="1"/>
</dbReference>
<dbReference type="InterPro" id="IPR045784">
    <property type="entry name" value="Radical_SAM_N2"/>
</dbReference>
<dbReference type="Pfam" id="PF19864">
    <property type="entry name" value="Radical_SAM_N2"/>
    <property type="match status" value="1"/>
</dbReference>
<dbReference type="InterPro" id="IPR023404">
    <property type="entry name" value="rSAM_horseshoe"/>
</dbReference>
<dbReference type="Gene3D" id="3.80.30.20">
    <property type="entry name" value="tm_1862 like domain"/>
    <property type="match status" value="1"/>
</dbReference>
<name>A0A3B1BC04_9ZZZZ</name>
<dbReference type="CDD" id="cd01335">
    <property type="entry name" value="Radical_SAM"/>
    <property type="match status" value="1"/>
</dbReference>
<dbReference type="Gene3D" id="3.40.50.280">
    <property type="entry name" value="Cobalamin-binding domain"/>
    <property type="match status" value="1"/>
</dbReference>
<dbReference type="GO" id="GO:0003824">
    <property type="term" value="F:catalytic activity"/>
    <property type="evidence" value="ECO:0007669"/>
    <property type="project" value="InterPro"/>
</dbReference>
<dbReference type="AlphaFoldDB" id="A0A3B1BC04"/>
<dbReference type="SFLD" id="SFLDS00029">
    <property type="entry name" value="Radical_SAM"/>
    <property type="match status" value="1"/>
</dbReference>
<dbReference type="PANTHER" id="PTHR42731:SF5">
    <property type="entry name" value="RADICAL SAM DOMAIN PROTEIN"/>
    <property type="match status" value="1"/>
</dbReference>
<dbReference type="InterPro" id="IPR007197">
    <property type="entry name" value="rSAM"/>
</dbReference>
<dbReference type="EMBL" id="UOGB01000034">
    <property type="protein sequence ID" value="VAX15796.1"/>
    <property type="molecule type" value="Genomic_DNA"/>
</dbReference>
<sequence>MTKKRDLTADPRKTATRRLEKETGAVVKEPGGRLSVALAYPNQYEIGMSNLGLQKIYHLFNRREDVLCERAFLPSPKEIEFLKNNRRPLESMETGRALRTFDLLAFSITFEMDYINVLTMLDLAKIPLKNRTFDDPMIVAGGVCATLNPEPLAPFFDLVFIGEGEGVVDPFVDALLMSGTFSMSPFGGLPGVYAPSAYEPEYKKDGAIERIEIKSGFPEKVIRAWAKDYKDNPNVTVIETPDTVFGDMILIETGKGCGRHCRFCAAGYAYRPTRFASYKALTKNIDEALDGESKVGLVGSNISDHPDMERIFEYIVNKGGKFSVSSMRIDRLTDRTLQLMSKGGLKTITVAPEAGTESLRRRISKDISDETIIEAARLIGKAGAFDLKLYFLVGLPGEEQKDVEAIVELVESIREAMVDASKERGTVGKIRVGVNGFVPKPSTPFQWAPYAGTKQVGDKLKIVKSGLKKTPGVTVQTSSARYDYVQTLLSVGDRRVAEVLELAHKYDGDWFKAIKETGIDCDFFVTRKKGRDEKAPWSFIDHGLRDDYLSRDSERSEKGKVIAECPPPDEKCDRCGQFECGISH</sequence>
<dbReference type="InterPro" id="IPR006638">
    <property type="entry name" value="Elp3/MiaA/NifB-like_rSAM"/>
</dbReference>
<proteinExistence type="predicted"/>
<dbReference type="InterPro" id="IPR058240">
    <property type="entry name" value="rSAM_sf"/>
</dbReference>
<evidence type="ECO:0000313" key="2">
    <source>
        <dbReference type="EMBL" id="VAX15796.1"/>
    </source>
</evidence>
<organism evidence="2">
    <name type="scientific">hydrothermal vent metagenome</name>
    <dbReference type="NCBI Taxonomy" id="652676"/>
    <lineage>
        <taxon>unclassified sequences</taxon>
        <taxon>metagenomes</taxon>
        <taxon>ecological metagenomes</taxon>
    </lineage>
</organism>
<dbReference type="PANTHER" id="PTHR42731">
    <property type="entry name" value="SLL1084 PROTEIN"/>
    <property type="match status" value="1"/>
</dbReference>
<accession>A0A3B1BC04</accession>
<evidence type="ECO:0000259" key="1">
    <source>
        <dbReference type="PROSITE" id="PS51918"/>
    </source>
</evidence>
<dbReference type="SFLD" id="SFLDG01082">
    <property type="entry name" value="B12-binding_domain_containing"/>
    <property type="match status" value="1"/>
</dbReference>
<reference evidence="2" key="1">
    <citation type="submission" date="2018-06" db="EMBL/GenBank/DDBJ databases">
        <authorList>
            <person name="Zhirakovskaya E."/>
        </authorList>
    </citation>
    <scope>NUCLEOTIDE SEQUENCE</scope>
</reference>
<protein>
    <submittedName>
        <fullName evidence="2">FIG092679: Fe-S oxidoreductase</fullName>
    </submittedName>
</protein>
<dbReference type="PROSITE" id="PS51918">
    <property type="entry name" value="RADICAL_SAM"/>
    <property type="match status" value="1"/>
</dbReference>